<organism evidence="1 2">
    <name type="scientific">Leptospira interrogans serovar Copenhageni str. LT2050</name>
    <dbReference type="NCBI Taxonomy" id="1001598"/>
    <lineage>
        <taxon>Bacteria</taxon>
        <taxon>Pseudomonadati</taxon>
        <taxon>Spirochaetota</taxon>
        <taxon>Spirochaetia</taxon>
        <taxon>Leptospirales</taxon>
        <taxon>Leptospiraceae</taxon>
        <taxon>Leptospira</taxon>
    </lineage>
</organism>
<gene>
    <name evidence="1" type="ORF">LEP1GSC150_1641</name>
</gene>
<dbReference type="AlphaFoldDB" id="M3IIQ5"/>
<evidence type="ECO:0000313" key="1">
    <source>
        <dbReference type="EMBL" id="EMG21153.1"/>
    </source>
</evidence>
<dbReference type="EMBL" id="AFMD02000345">
    <property type="protein sequence ID" value="EMG21153.1"/>
    <property type="molecule type" value="Genomic_DNA"/>
</dbReference>
<sequence length="41" mass="4591">MGTLTNSGFTVKCGNYHKFRSHNKTLKNTVNFSQNGGKNKM</sequence>
<proteinExistence type="predicted"/>
<dbReference type="Proteomes" id="UP000011778">
    <property type="component" value="Unassembled WGS sequence"/>
</dbReference>
<comment type="caution">
    <text evidence="1">The sequence shown here is derived from an EMBL/GenBank/DDBJ whole genome shotgun (WGS) entry which is preliminary data.</text>
</comment>
<protein>
    <submittedName>
        <fullName evidence="1">Uncharacterized protein</fullName>
    </submittedName>
</protein>
<evidence type="ECO:0000313" key="2">
    <source>
        <dbReference type="Proteomes" id="UP000011778"/>
    </source>
</evidence>
<accession>M3IIQ5</accession>
<reference evidence="1 2" key="1">
    <citation type="submission" date="2013-02" db="EMBL/GenBank/DDBJ databases">
        <authorList>
            <person name="Harkins D.M."/>
            <person name="Durkin A.S."/>
            <person name="Brinkac L.M."/>
            <person name="Haft D.H."/>
            <person name="Selengut J.D."/>
            <person name="Sanka R."/>
            <person name="DePew J."/>
            <person name="Purushe J."/>
            <person name="Tulsiani S.M."/>
            <person name="Graham G.C."/>
            <person name="Burns M.-A."/>
            <person name="Dohnt M.F."/>
            <person name="Smythe L.D."/>
            <person name="McKay D.B."/>
            <person name="Craig S.B."/>
            <person name="Vinetz J.M."/>
            <person name="Sutton G.G."/>
            <person name="Nierman W.C."/>
            <person name="Fouts D.E."/>
        </authorList>
    </citation>
    <scope>NUCLEOTIDE SEQUENCE [LARGE SCALE GENOMIC DNA]</scope>
    <source>
        <strain evidence="1 2">LT2050</strain>
    </source>
</reference>
<name>M3IIQ5_LEPIT</name>